<dbReference type="HOGENOM" id="CLU_3374817_0_0_10"/>
<dbReference type="Proteomes" id="UP000003586">
    <property type="component" value="Chromosome"/>
</dbReference>
<proteinExistence type="predicted"/>
<dbReference type="AlphaFoldDB" id="W0F2T3"/>
<reference evidence="1 2" key="1">
    <citation type="submission" date="2013-12" db="EMBL/GenBank/DDBJ databases">
        <authorList>
            <consortium name="DOE Joint Genome Institute"/>
            <person name="Eisen J."/>
            <person name="Huntemann M."/>
            <person name="Han J."/>
            <person name="Chen A."/>
            <person name="Kyrpides N."/>
            <person name="Mavromatis K."/>
            <person name="Markowitz V."/>
            <person name="Palaniappan K."/>
            <person name="Ivanova N."/>
            <person name="Schaumberg A."/>
            <person name="Pati A."/>
            <person name="Liolios K."/>
            <person name="Nordberg H.P."/>
            <person name="Cantor M.N."/>
            <person name="Hua S.X."/>
            <person name="Woyke T."/>
        </authorList>
    </citation>
    <scope>NUCLEOTIDE SEQUENCE [LARGE SCALE GENOMIC DNA]</scope>
    <source>
        <strain evidence="2">DSM 19437</strain>
    </source>
</reference>
<dbReference type="KEGG" id="nso:NIASO_05755"/>
<organism evidence="1 2">
    <name type="scientific">Niabella soli DSM 19437</name>
    <dbReference type="NCBI Taxonomy" id="929713"/>
    <lineage>
        <taxon>Bacteria</taxon>
        <taxon>Pseudomonadati</taxon>
        <taxon>Bacteroidota</taxon>
        <taxon>Chitinophagia</taxon>
        <taxon>Chitinophagales</taxon>
        <taxon>Chitinophagaceae</taxon>
        <taxon>Niabella</taxon>
    </lineage>
</organism>
<gene>
    <name evidence="1" type="ORF">NIASO_05755</name>
</gene>
<name>W0F2T3_9BACT</name>
<evidence type="ECO:0000313" key="1">
    <source>
        <dbReference type="EMBL" id="AHF17327.1"/>
    </source>
</evidence>
<evidence type="ECO:0000313" key="2">
    <source>
        <dbReference type="Proteomes" id="UP000003586"/>
    </source>
</evidence>
<keyword evidence="2" id="KW-1185">Reference proteome</keyword>
<protein>
    <submittedName>
        <fullName evidence="1">Uncharacterized protein</fullName>
    </submittedName>
</protein>
<sequence>MFLFKGMKFSGSTTVRTAQLIQLVQTGAGVKGYA</sequence>
<dbReference type="EMBL" id="CP007035">
    <property type="protein sequence ID" value="AHF17327.1"/>
    <property type="molecule type" value="Genomic_DNA"/>
</dbReference>
<accession>W0F2T3</accession>